<accession>X1G4E8</accession>
<feature type="compositionally biased region" description="Basic and acidic residues" evidence="1">
    <location>
        <begin position="1"/>
        <end position="12"/>
    </location>
</feature>
<feature type="non-terminal residue" evidence="2">
    <location>
        <position position="1"/>
    </location>
</feature>
<name>X1G4E8_9ZZZZ</name>
<dbReference type="AlphaFoldDB" id="X1G4E8"/>
<proteinExistence type="predicted"/>
<reference evidence="2" key="1">
    <citation type="journal article" date="2014" name="Front. Microbiol.">
        <title>High frequency of phylogenetically diverse reductive dehalogenase-homologous genes in deep subseafloor sedimentary metagenomes.</title>
        <authorList>
            <person name="Kawai M."/>
            <person name="Futagami T."/>
            <person name="Toyoda A."/>
            <person name="Takaki Y."/>
            <person name="Nishi S."/>
            <person name="Hori S."/>
            <person name="Arai W."/>
            <person name="Tsubouchi T."/>
            <person name="Morono Y."/>
            <person name="Uchiyama I."/>
            <person name="Ito T."/>
            <person name="Fujiyama A."/>
            <person name="Inagaki F."/>
            <person name="Takami H."/>
        </authorList>
    </citation>
    <scope>NUCLEOTIDE SEQUENCE</scope>
    <source>
        <strain evidence="2">Expedition CK06-06</strain>
    </source>
</reference>
<feature type="region of interest" description="Disordered" evidence="1">
    <location>
        <begin position="1"/>
        <end position="31"/>
    </location>
</feature>
<organism evidence="2">
    <name type="scientific">marine sediment metagenome</name>
    <dbReference type="NCBI Taxonomy" id="412755"/>
    <lineage>
        <taxon>unclassified sequences</taxon>
        <taxon>metagenomes</taxon>
        <taxon>ecological metagenomes</taxon>
    </lineage>
</organism>
<evidence type="ECO:0000313" key="2">
    <source>
        <dbReference type="EMBL" id="GAH39690.1"/>
    </source>
</evidence>
<protein>
    <submittedName>
        <fullName evidence="2">Uncharacterized protein</fullName>
    </submittedName>
</protein>
<gene>
    <name evidence="2" type="ORF">S03H2_20760</name>
</gene>
<dbReference type="EMBL" id="BARU01010979">
    <property type="protein sequence ID" value="GAH39690.1"/>
    <property type="molecule type" value="Genomic_DNA"/>
</dbReference>
<sequence length="96" mass="11245">EEFVKEEKEKEPVKKRKESPAAQIEKVETEEEGEKIEEKPCFAKDYNELDPVCLSCEKRGDCRKAFFKASLEKRKPSKITQAAGEMKDKLRRKPRK</sequence>
<comment type="caution">
    <text evidence="2">The sequence shown here is derived from an EMBL/GenBank/DDBJ whole genome shotgun (WGS) entry which is preliminary data.</text>
</comment>
<feature type="region of interest" description="Disordered" evidence="1">
    <location>
        <begin position="77"/>
        <end position="96"/>
    </location>
</feature>
<evidence type="ECO:0000256" key="1">
    <source>
        <dbReference type="SAM" id="MobiDB-lite"/>
    </source>
</evidence>